<dbReference type="GO" id="GO:0015630">
    <property type="term" value="C:microtubule cytoskeleton"/>
    <property type="evidence" value="ECO:0000318"/>
    <property type="project" value="GO_Central"/>
</dbReference>
<dbReference type="EMBL" id="GL377596">
    <property type="protein sequence ID" value="EFJ22190.1"/>
    <property type="molecule type" value="Genomic_DNA"/>
</dbReference>
<dbReference type="OMA" id="WITHNDS"/>
<dbReference type="Proteomes" id="UP000001514">
    <property type="component" value="Unassembled WGS sequence"/>
</dbReference>
<name>D8RZQ0_SELML</name>
<dbReference type="GO" id="GO:0003341">
    <property type="term" value="P:cilium movement"/>
    <property type="evidence" value="ECO:0000318"/>
    <property type="project" value="GO_Central"/>
</dbReference>
<dbReference type="Gene3D" id="1.25.10.10">
    <property type="entry name" value="Leucine-rich Repeat Variant"/>
    <property type="match status" value="3"/>
</dbReference>
<dbReference type="Gramene" id="EFJ22190">
    <property type="protein sequence ID" value="EFJ22190"/>
    <property type="gene ID" value="SELMODRAFT_416565"/>
</dbReference>
<evidence type="ECO:0000313" key="2">
    <source>
        <dbReference type="Proteomes" id="UP000001514"/>
    </source>
</evidence>
<dbReference type="OrthoDB" id="522946at2759"/>
<dbReference type="InterPro" id="IPR016024">
    <property type="entry name" value="ARM-type_fold"/>
</dbReference>
<dbReference type="InterPro" id="IPR011989">
    <property type="entry name" value="ARM-like"/>
</dbReference>
<dbReference type="HOGENOM" id="CLU_022627_1_0_1"/>
<dbReference type="KEGG" id="smo:SELMODRAFT_416565"/>
<dbReference type="InterPro" id="IPR000225">
    <property type="entry name" value="Armadillo"/>
</dbReference>
<sequence>MATTRQVLQILESYQKARITFSQTVAELSNNAQNVEILHTAGVLELLRPLLIDSIPTIQQTSALGLGRLANWSEDMAEEVVSHHLLVQLVFSLKNQNRYSKKASASVLRSVAKHNAELAQAVVESGALEDLVSCLEEFDPSVKEVGATAVGNVAKHNVKLARAVVDAGAVPLLVLCVQEPELILKRAALAALADIAKHAPELAQLVVDAGTVPFIAPLVVHIDAKIKRQVCLCLGQIARHTVDLAEVLLAAELFPKLFLCLKDIDHQVRRQAAILVREVAKHTPQMAQFIVSTGGVAALVDNCAECLGNDRLPAIMALGYIAAFDESLSTTIIQSNGVKPLVDALTNEQEDHIQSASAWSLGQVGRHSPVHSLAVAEAGVLPQLVTRLLAETSSEDLRSKCKRALKAIIEHLTHIPALDSLLQGPPLPIETLKYVIAQLAKVLPNDPEGRTKFVTSGGLEKLLQMNFGPDPEIKSLVDGVNASYPKEVVQYYDPGYEEILLQKLTGAKPGK</sequence>
<dbReference type="PANTHER" id="PTHR23314:SF0">
    <property type="entry name" value="SPERM-ASSOCIATED ANTIGEN 6"/>
    <property type="match status" value="1"/>
</dbReference>
<proteinExistence type="predicted"/>
<dbReference type="InParanoid" id="D8RZQ0"/>
<dbReference type="GO" id="GO:0008017">
    <property type="term" value="F:microtubule binding"/>
    <property type="evidence" value="ECO:0000318"/>
    <property type="project" value="GO_Central"/>
</dbReference>
<reference evidence="1 2" key="1">
    <citation type="journal article" date="2011" name="Science">
        <title>The Selaginella genome identifies genetic changes associated with the evolution of vascular plants.</title>
        <authorList>
            <person name="Banks J.A."/>
            <person name="Nishiyama T."/>
            <person name="Hasebe M."/>
            <person name="Bowman J.L."/>
            <person name="Gribskov M."/>
            <person name="dePamphilis C."/>
            <person name="Albert V.A."/>
            <person name="Aono N."/>
            <person name="Aoyama T."/>
            <person name="Ambrose B.A."/>
            <person name="Ashton N.W."/>
            <person name="Axtell M.J."/>
            <person name="Barker E."/>
            <person name="Barker M.S."/>
            <person name="Bennetzen J.L."/>
            <person name="Bonawitz N.D."/>
            <person name="Chapple C."/>
            <person name="Cheng C."/>
            <person name="Correa L.G."/>
            <person name="Dacre M."/>
            <person name="DeBarry J."/>
            <person name="Dreyer I."/>
            <person name="Elias M."/>
            <person name="Engstrom E.M."/>
            <person name="Estelle M."/>
            <person name="Feng L."/>
            <person name="Finet C."/>
            <person name="Floyd S.K."/>
            <person name="Frommer W.B."/>
            <person name="Fujita T."/>
            <person name="Gramzow L."/>
            <person name="Gutensohn M."/>
            <person name="Harholt J."/>
            <person name="Hattori M."/>
            <person name="Heyl A."/>
            <person name="Hirai T."/>
            <person name="Hiwatashi Y."/>
            <person name="Ishikawa M."/>
            <person name="Iwata M."/>
            <person name="Karol K.G."/>
            <person name="Koehler B."/>
            <person name="Kolukisaoglu U."/>
            <person name="Kubo M."/>
            <person name="Kurata T."/>
            <person name="Lalonde S."/>
            <person name="Li K."/>
            <person name="Li Y."/>
            <person name="Litt A."/>
            <person name="Lyons E."/>
            <person name="Manning G."/>
            <person name="Maruyama T."/>
            <person name="Michael T.P."/>
            <person name="Mikami K."/>
            <person name="Miyazaki S."/>
            <person name="Morinaga S."/>
            <person name="Murata T."/>
            <person name="Mueller-Roeber B."/>
            <person name="Nelson D.R."/>
            <person name="Obara M."/>
            <person name="Oguri Y."/>
            <person name="Olmstead R.G."/>
            <person name="Onodera N."/>
            <person name="Petersen B.L."/>
            <person name="Pils B."/>
            <person name="Prigge M."/>
            <person name="Rensing S.A."/>
            <person name="Riano-Pachon D.M."/>
            <person name="Roberts A.W."/>
            <person name="Sato Y."/>
            <person name="Scheller H.V."/>
            <person name="Schulz B."/>
            <person name="Schulz C."/>
            <person name="Shakirov E.V."/>
            <person name="Shibagaki N."/>
            <person name="Shinohara N."/>
            <person name="Shippen D.E."/>
            <person name="Soerensen I."/>
            <person name="Sotooka R."/>
            <person name="Sugimoto N."/>
            <person name="Sugita M."/>
            <person name="Sumikawa N."/>
            <person name="Tanurdzic M."/>
            <person name="Theissen G."/>
            <person name="Ulvskov P."/>
            <person name="Wakazuki S."/>
            <person name="Weng J.K."/>
            <person name="Willats W.W."/>
            <person name="Wipf D."/>
            <person name="Wolf P.G."/>
            <person name="Yang L."/>
            <person name="Zimmer A.D."/>
            <person name="Zhu Q."/>
            <person name="Mitros T."/>
            <person name="Hellsten U."/>
            <person name="Loque D."/>
            <person name="Otillar R."/>
            <person name="Salamov A."/>
            <person name="Schmutz J."/>
            <person name="Shapiro H."/>
            <person name="Lindquist E."/>
            <person name="Lucas S."/>
            <person name="Rokhsar D."/>
            <person name="Grigoriev I.V."/>
        </authorList>
    </citation>
    <scope>NUCLEOTIDE SEQUENCE [LARGE SCALE GENOMIC DNA]</scope>
</reference>
<evidence type="ECO:0000313" key="1">
    <source>
        <dbReference type="EMBL" id="EFJ22190.1"/>
    </source>
</evidence>
<dbReference type="STRING" id="88036.D8RZQ0"/>
<dbReference type="PANTHER" id="PTHR23314">
    <property type="entry name" value="SPERM-ASSOCIATED ANTIGEN 6 ARMADILLO REPEAT-CONTAINING"/>
    <property type="match status" value="1"/>
</dbReference>
<dbReference type="eggNOG" id="KOG0166">
    <property type="taxonomic scope" value="Eukaryota"/>
</dbReference>
<dbReference type="SUPFAM" id="SSF48371">
    <property type="entry name" value="ARM repeat"/>
    <property type="match status" value="1"/>
</dbReference>
<accession>D8RZQ0</accession>
<keyword evidence="2" id="KW-1185">Reference proteome</keyword>
<dbReference type="SMART" id="SM00185">
    <property type="entry name" value="ARM"/>
    <property type="match status" value="7"/>
</dbReference>
<gene>
    <name evidence="1" type="ORF">SELMODRAFT_416565</name>
</gene>
<protein>
    <submittedName>
        <fullName evidence="1">Uncharacterized protein</fullName>
    </submittedName>
</protein>
<organism evidence="2">
    <name type="scientific">Selaginella moellendorffii</name>
    <name type="common">Spikemoss</name>
    <dbReference type="NCBI Taxonomy" id="88036"/>
    <lineage>
        <taxon>Eukaryota</taxon>
        <taxon>Viridiplantae</taxon>
        <taxon>Streptophyta</taxon>
        <taxon>Embryophyta</taxon>
        <taxon>Tracheophyta</taxon>
        <taxon>Lycopodiopsida</taxon>
        <taxon>Selaginellales</taxon>
        <taxon>Selaginellaceae</taxon>
        <taxon>Selaginella</taxon>
    </lineage>
</organism>
<dbReference type="AlphaFoldDB" id="D8RZQ0"/>